<reference evidence="3" key="2">
    <citation type="submission" date="2017-12" db="EMBL/GenBank/DDBJ databases">
        <title>Genome sequence of the Bar-tailed Godwit (Limosa lapponica baueri).</title>
        <authorList>
            <person name="Lima N.C.B."/>
            <person name="Parody-Merino A.M."/>
            <person name="Battley P.F."/>
            <person name="Fidler A.E."/>
            <person name="Prosdocimi F."/>
        </authorList>
    </citation>
    <scope>NUCLEOTIDE SEQUENCE [LARGE SCALE GENOMIC DNA]</scope>
</reference>
<reference evidence="3" key="1">
    <citation type="submission" date="2017-11" db="EMBL/GenBank/DDBJ databases">
        <authorList>
            <person name="Lima N.C."/>
            <person name="Parody-Merino A.M."/>
            <person name="Battley P.F."/>
            <person name="Fidler A.E."/>
            <person name="Prosdocimi F."/>
        </authorList>
    </citation>
    <scope>NUCLEOTIDE SEQUENCE [LARGE SCALE GENOMIC DNA]</scope>
</reference>
<organism evidence="2 3">
    <name type="scientific">Limosa lapponica baueri</name>
    <dbReference type="NCBI Taxonomy" id="1758121"/>
    <lineage>
        <taxon>Eukaryota</taxon>
        <taxon>Metazoa</taxon>
        <taxon>Chordata</taxon>
        <taxon>Craniata</taxon>
        <taxon>Vertebrata</taxon>
        <taxon>Euteleostomi</taxon>
        <taxon>Archelosauria</taxon>
        <taxon>Archosauria</taxon>
        <taxon>Dinosauria</taxon>
        <taxon>Saurischia</taxon>
        <taxon>Theropoda</taxon>
        <taxon>Coelurosauria</taxon>
        <taxon>Aves</taxon>
        <taxon>Neognathae</taxon>
        <taxon>Neoaves</taxon>
        <taxon>Charadriiformes</taxon>
        <taxon>Scolopacidae</taxon>
        <taxon>Limosa</taxon>
    </lineage>
</organism>
<feature type="region of interest" description="Disordered" evidence="1">
    <location>
        <begin position="1"/>
        <end position="21"/>
    </location>
</feature>
<evidence type="ECO:0000256" key="1">
    <source>
        <dbReference type="SAM" id="MobiDB-lite"/>
    </source>
</evidence>
<sequence length="131" mass="15322">MYDVEMLQSKPDTPADRDEVSLTTKDSMLRKFLEVFAQKAQRPENLYVPRGRVKKETIVRPVRDLSQSSIYDPFAGMKTPGQRQLITLQEQVKMGILTVDEAVLHFKEWQLNQKKRSESFRFQQVQPYSTV</sequence>
<evidence type="ECO:0000313" key="3">
    <source>
        <dbReference type="Proteomes" id="UP000233556"/>
    </source>
</evidence>
<dbReference type="PANTHER" id="PTHR16267:SF12">
    <property type="entry name" value="PHOSPHOINOSITIDE 3-KINASE ADAPTER PROTEIN 1"/>
    <property type="match status" value="1"/>
</dbReference>
<protein>
    <submittedName>
        <fullName evidence="2">Uncharacterized protein</fullName>
    </submittedName>
</protein>
<name>A0A2I0T444_LIMLA</name>
<dbReference type="GO" id="GO:0036312">
    <property type="term" value="F:phosphatidylinositol 3-kinase regulatory subunit binding"/>
    <property type="evidence" value="ECO:0007669"/>
    <property type="project" value="TreeGrafter"/>
</dbReference>
<accession>A0A2I0T444</accession>
<dbReference type="InterPro" id="IPR052446">
    <property type="entry name" value="B-cell_PI3K-Signaling_Adptrs"/>
</dbReference>
<dbReference type="OrthoDB" id="8192811at2759"/>
<evidence type="ECO:0000313" key="2">
    <source>
        <dbReference type="EMBL" id="PKU28561.1"/>
    </source>
</evidence>
<dbReference type="AlphaFoldDB" id="A0A2I0T444"/>
<dbReference type="PANTHER" id="PTHR16267">
    <property type="entry name" value="BANK1/PIK3AP1 FAMILY MEMBER"/>
    <property type="match status" value="1"/>
</dbReference>
<proteinExistence type="predicted"/>
<dbReference type="GO" id="GO:0005829">
    <property type="term" value="C:cytosol"/>
    <property type="evidence" value="ECO:0007669"/>
    <property type="project" value="TreeGrafter"/>
</dbReference>
<dbReference type="EMBL" id="KZ520081">
    <property type="protein sequence ID" value="PKU28561.1"/>
    <property type="molecule type" value="Genomic_DNA"/>
</dbReference>
<keyword evidence="3" id="KW-1185">Reference proteome</keyword>
<dbReference type="GO" id="GO:0005102">
    <property type="term" value="F:signaling receptor binding"/>
    <property type="evidence" value="ECO:0007669"/>
    <property type="project" value="TreeGrafter"/>
</dbReference>
<gene>
    <name evidence="2" type="ORF">llap_21135</name>
</gene>
<dbReference type="Proteomes" id="UP000233556">
    <property type="component" value="Unassembled WGS sequence"/>
</dbReference>